<dbReference type="EMBL" id="JANPWB010000008">
    <property type="protein sequence ID" value="KAJ1163197.1"/>
    <property type="molecule type" value="Genomic_DNA"/>
</dbReference>
<reference evidence="2" key="1">
    <citation type="journal article" date="2022" name="bioRxiv">
        <title>Sequencing and chromosome-scale assembly of the giantPleurodeles waltlgenome.</title>
        <authorList>
            <person name="Brown T."/>
            <person name="Elewa A."/>
            <person name="Iarovenko S."/>
            <person name="Subramanian E."/>
            <person name="Araus A.J."/>
            <person name="Petzold A."/>
            <person name="Susuki M."/>
            <person name="Suzuki K.-i.T."/>
            <person name="Hayashi T."/>
            <person name="Toyoda A."/>
            <person name="Oliveira C."/>
            <person name="Osipova E."/>
            <person name="Leigh N.D."/>
            <person name="Simon A."/>
            <person name="Yun M.H."/>
        </authorList>
    </citation>
    <scope>NUCLEOTIDE SEQUENCE</scope>
    <source>
        <strain evidence="2">20211129_DDA</strain>
        <tissue evidence="2">Liver</tissue>
    </source>
</reference>
<proteinExistence type="predicted"/>
<protein>
    <submittedName>
        <fullName evidence="2">Uncharacterized protein</fullName>
    </submittedName>
</protein>
<sequence>MHRAPNCPLLPQRITPSSSRSRVRRQVNECPRLSGPHLCSSVHSASSQHQIPAAGGTGTFSECPRHVQ</sequence>
<evidence type="ECO:0000256" key="1">
    <source>
        <dbReference type="SAM" id="MobiDB-lite"/>
    </source>
</evidence>
<evidence type="ECO:0000313" key="2">
    <source>
        <dbReference type="EMBL" id="KAJ1163197.1"/>
    </source>
</evidence>
<name>A0AAV7SGJ7_PLEWA</name>
<gene>
    <name evidence="2" type="ORF">NDU88_003660</name>
</gene>
<feature type="region of interest" description="Disordered" evidence="1">
    <location>
        <begin position="1"/>
        <end position="68"/>
    </location>
</feature>
<comment type="caution">
    <text evidence="2">The sequence shown here is derived from an EMBL/GenBank/DDBJ whole genome shotgun (WGS) entry which is preliminary data.</text>
</comment>
<dbReference type="Proteomes" id="UP001066276">
    <property type="component" value="Chromosome 4_2"/>
</dbReference>
<feature type="compositionally biased region" description="Polar residues" evidence="1">
    <location>
        <begin position="41"/>
        <end position="50"/>
    </location>
</feature>
<keyword evidence="3" id="KW-1185">Reference proteome</keyword>
<dbReference type="AlphaFoldDB" id="A0AAV7SGJ7"/>
<evidence type="ECO:0000313" key="3">
    <source>
        <dbReference type="Proteomes" id="UP001066276"/>
    </source>
</evidence>
<organism evidence="2 3">
    <name type="scientific">Pleurodeles waltl</name>
    <name type="common">Iberian ribbed newt</name>
    <dbReference type="NCBI Taxonomy" id="8319"/>
    <lineage>
        <taxon>Eukaryota</taxon>
        <taxon>Metazoa</taxon>
        <taxon>Chordata</taxon>
        <taxon>Craniata</taxon>
        <taxon>Vertebrata</taxon>
        <taxon>Euteleostomi</taxon>
        <taxon>Amphibia</taxon>
        <taxon>Batrachia</taxon>
        <taxon>Caudata</taxon>
        <taxon>Salamandroidea</taxon>
        <taxon>Salamandridae</taxon>
        <taxon>Pleurodelinae</taxon>
        <taxon>Pleurodeles</taxon>
    </lineage>
</organism>
<accession>A0AAV7SGJ7</accession>